<dbReference type="GO" id="GO:0009279">
    <property type="term" value="C:cell outer membrane"/>
    <property type="evidence" value="ECO:0007669"/>
    <property type="project" value="UniProtKB-SubCell"/>
</dbReference>
<evidence type="ECO:0000256" key="1">
    <source>
        <dbReference type="ARBA" id="ARBA00004571"/>
    </source>
</evidence>
<dbReference type="CDD" id="cd01347">
    <property type="entry name" value="ligand_gated_channel"/>
    <property type="match status" value="1"/>
</dbReference>
<sequence>MSNNTLQLTSAALVAVASFTSIANAADEVVTLDTVTVSDTKQVAGVNPNADPDAPYKIDQSGNEKFTQPLLDVSKTIKVIGKEEMADGNVTALKELMRTQPGITLGTGEGGNAYGDRFIIRGFEARGDVFMDGMRDPGSSNREVFNTEQVEIAKGASSTFAGRGTSGGAVNSVSKKPQEDNFGKVSVTGGEYDKRLTFDGNKVINDKLTVRANVLVQDSKVAGRDESEDKRQGFAFAVGYKATERTELLVDFYHLRTEGTSDYGIPWDSEAGAPADVGSSWYGIAGRDFQDTGADIFTATLSTDFTDNTRLTTKVRTGETTNDYVAVAPQARDGVISVTNPKTAAYTNKFVGLNTQLTHERHIGTVEHTFAVGFEASKEEVEKLGYDIVGITDECTGQDVYNPNNFQTGCGTAVKNSDGSLAEVSTLALYIMDTAKFTEKFQVSGGLRYDYYDITRDSDINEYDDATVAKLDTDFLNGHVGFTYKPRPNGSIYASASSSSNVPGELLDAGAVAYGGLTELSADYTKPERNVTIELGTKWNIANDNLALVAAIFQTEKSNQLESSGRGDSAVVSQTGAAKVQGAEISISGKATPRLTLTAGASYLDTKVTESSTAENVGLKLANVASKSAFVQAKYDVTPRFAVGASLTHTGEILGGTFAATTGNSLEASNRLDLMAELKVNNSLSFQANVINATDEPAYDALYRSGSPFVYVGEGRSASLTMNYSF</sequence>
<evidence type="ECO:0000256" key="13">
    <source>
        <dbReference type="RuleBase" id="RU003357"/>
    </source>
</evidence>
<feature type="domain" description="TonB-dependent receptor plug" evidence="16">
    <location>
        <begin position="70"/>
        <end position="169"/>
    </location>
</feature>
<dbReference type="PANTHER" id="PTHR32552:SF83">
    <property type="entry name" value="BLR3904 PROTEIN"/>
    <property type="match status" value="1"/>
</dbReference>
<evidence type="ECO:0000256" key="3">
    <source>
        <dbReference type="ARBA" id="ARBA00022448"/>
    </source>
</evidence>
<evidence type="ECO:0000256" key="6">
    <source>
        <dbReference type="ARBA" id="ARBA00022729"/>
    </source>
</evidence>
<reference evidence="17 18" key="1">
    <citation type="submission" date="2018-05" db="EMBL/GenBank/DDBJ databases">
        <title>Leucothrix arctica sp. nov., isolated from Arctic seawater.</title>
        <authorList>
            <person name="Choi A."/>
            <person name="Baek K."/>
        </authorList>
    </citation>
    <scope>NUCLEOTIDE SEQUENCE [LARGE SCALE GENOMIC DNA]</scope>
    <source>
        <strain evidence="17 18">IMCC9719</strain>
    </source>
</reference>
<dbReference type="InterPro" id="IPR036942">
    <property type="entry name" value="Beta-barrel_TonB_sf"/>
</dbReference>
<evidence type="ECO:0000256" key="11">
    <source>
        <dbReference type="ARBA" id="ARBA00023237"/>
    </source>
</evidence>
<evidence type="ECO:0000313" key="17">
    <source>
        <dbReference type="EMBL" id="PWQ95153.1"/>
    </source>
</evidence>
<evidence type="ECO:0000259" key="15">
    <source>
        <dbReference type="Pfam" id="PF00593"/>
    </source>
</evidence>
<evidence type="ECO:0000256" key="4">
    <source>
        <dbReference type="ARBA" id="ARBA00022452"/>
    </source>
</evidence>
<dbReference type="FunFam" id="2.170.130.10:FF:000001">
    <property type="entry name" value="Catecholate siderophore TonB-dependent receptor"/>
    <property type="match status" value="1"/>
</dbReference>
<feature type="domain" description="TonB-dependent receptor-like beta-barrel" evidence="15">
    <location>
        <begin position="244"/>
        <end position="692"/>
    </location>
</feature>
<keyword evidence="3 12" id="KW-0813">Transport</keyword>
<proteinExistence type="inferred from homology"/>
<keyword evidence="7" id="KW-0406">Ion transport</keyword>
<evidence type="ECO:0000256" key="8">
    <source>
        <dbReference type="ARBA" id="ARBA00023077"/>
    </source>
</evidence>
<keyword evidence="6 14" id="KW-0732">Signal</keyword>
<feature type="chain" id="PRO_5016310867" evidence="14">
    <location>
        <begin position="26"/>
        <end position="726"/>
    </location>
</feature>
<comment type="subcellular location">
    <subcellularLocation>
        <location evidence="1 12">Cell outer membrane</location>
        <topology evidence="1 12">Multi-pass membrane protein</topology>
    </subcellularLocation>
</comment>
<name>A0A317CCS6_9GAMM</name>
<dbReference type="Gene3D" id="2.170.130.10">
    <property type="entry name" value="TonB-dependent receptor, plug domain"/>
    <property type="match status" value="1"/>
</dbReference>
<keyword evidence="10 17" id="KW-0675">Receptor</keyword>
<dbReference type="OrthoDB" id="9790771at2"/>
<dbReference type="InterPro" id="IPR012910">
    <property type="entry name" value="Plug_dom"/>
</dbReference>
<dbReference type="PROSITE" id="PS52016">
    <property type="entry name" value="TONB_DEPENDENT_REC_3"/>
    <property type="match status" value="1"/>
</dbReference>
<keyword evidence="4 12" id="KW-1134">Transmembrane beta strand</keyword>
<dbReference type="Proteomes" id="UP000245506">
    <property type="component" value="Unassembled WGS sequence"/>
</dbReference>
<dbReference type="EMBL" id="QGKL01000035">
    <property type="protein sequence ID" value="PWQ95153.1"/>
    <property type="molecule type" value="Genomic_DNA"/>
</dbReference>
<dbReference type="RefSeq" id="WP_109823765.1">
    <property type="nucleotide sequence ID" value="NZ_QGKL01000035.1"/>
</dbReference>
<dbReference type="Pfam" id="PF07715">
    <property type="entry name" value="Plug"/>
    <property type="match status" value="1"/>
</dbReference>
<dbReference type="SUPFAM" id="SSF56935">
    <property type="entry name" value="Porins"/>
    <property type="match status" value="1"/>
</dbReference>
<dbReference type="PANTHER" id="PTHR32552">
    <property type="entry name" value="FERRICHROME IRON RECEPTOR-RELATED"/>
    <property type="match status" value="1"/>
</dbReference>
<dbReference type="Gene3D" id="2.40.170.20">
    <property type="entry name" value="TonB-dependent receptor, beta-barrel domain"/>
    <property type="match status" value="1"/>
</dbReference>
<dbReference type="GO" id="GO:0015891">
    <property type="term" value="P:siderophore transport"/>
    <property type="evidence" value="ECO:0007669"/>
    <property type="project" value="UniProtKB-ARBA"/>
</dbReference>
<keyword evidence="18" id="KW-1185">Reference proteome</keyword>
<gene>
    <name evidence="17" type="ORF">DKT75_12445</name>
</gene>
<keyword evidence="9 12" id="KW-0472">Membrane</keyword>
<dbReference type="InterPro" id="IPR037066">
    <property type="entry name" value="Plug_dom_sf"/>
</dbReference>
<comment type="similarity">
    <text evidence="2 12 13">Belongs to the TonB-dependent receptor family.</text>
</comment>
<evidence type="ECO:0000256" key="7">
    <source>
        <dbReference type="ARBA" id="ARBA00023065"/>
    </source>
</evidence>
<evidence type="ECO:0000256" key="10">
    <source>
        <dbReference type="ARBA" id="ARBA00023170"/>
    </source>
</evidence>
<evidence type="ECO:0000256" key="5">
    <source>
        <dbReference type="ARBA" id="ARBA00022692"/>
    </source>
</evidence>
<dbReference type="GO" id="GO:0015344">
    <property type="term" value="F:siderophore uptake transmembrane transporter activity"/>
    <property type="evidence" value="ECO:0007669"/>
    <property type="project" value="TreeGrafter"/>
</dbReference>
<keyword evidence="8 13" id="KW-0798">TonB box</keyword>
<dbReference type="InterPro" id="IPR039426">
    <property type="entry name" value="TonB-dep_rcpt-like"/>
</dbReference>
<protein>
    <submittedName>
        <fullName evidence="17">TonB-dependent siderophore receptor</fullName>
    </submittedName>
</protein>
<dbReference type="Pfam" id="PF00593">
    <property type="entry name" value="TonB_dep_Rec_b-barrel"/>
    <property type="match status" value="1"/>
</dbReference>
<keyword evidence="5 12" id="KW-0812">Transmembrane</keyword>
<accession>A0A317CCS6</accession>
<evidence type="ECO:0000259" key="16">
    <source>
        <dbReference type="Pfam" id="PF07715"/>
    </source>
</evidence>
<dbReference type="InterPro" id="IPR000531">
    <property type="entry name" value="Beta-barrel_TonB"/>
</dbReference>
<evidence type="ECO:0000256" key="9">
    <source>
        <dbReference type="ARBA" id="ARBA00023136"/>
    </source>
</evidence>
<evidence type="ECO:0000256" key="14">
    <source>
        <dbReference type="SAM" id="SignalP"/>
    </source>
</evidence>
<feature type="signal peptide" evidence="14">
    <location>
        <begin position="1"/>
        <end position="25"/>
    </location>
</feature>
<keyword evidence="11 12" id="KW-0998">Cell outer membrane</keyword>
<organism evidence="17 18">
    <name type="scientific">Leucothrix arctica</name>
    <dbReference type="NCBI Taxonomy" id="1481894"/>
    <lineage>
        <taxon>Bacteria</taxon>
        <taxon>Pseudomonadati</taxon>
        <taxon>Pseudomonadota</taxon>
        <taxon>Gammaproteobacteria</taxon>
        <taxon>Thiotrichales</taxon>
        <taxon>Thiotrichaceae</taxon>
        <taxon>Leucothrix</taxon>
    </lineage>
</organism>
<evidence type="ECO:0000256" key="12">
    <source>
        <dbReference type="PROSITE-ProRule" id="PRU01360"/>
    </source>
</evidence>
<comment type="caution">
    <text evidence="17">The sequence shown here is derived from an EMBL/GenBank/DDBJ whole genome shotgun (WGS) entry which is preliminary data.</text>
</comment>
<dbReference type="AlphaFoldDB" id="A0A317CCS6"/>
<evidence type="ECO:0000256" key="2">
    <source>
        <dbReference type="ARBA" id="ARBA00009810"/>
    </source>
</evidence>
<evidence type="ECO:0000313" key="18">
    <source>
        <dbReference type="Proteomes" id="UP000245506"/>
    </source>
</evidence>